<gene>
    <name evidence="1" type="ORF">NLU14_22275</name>
</gene>
<comment type="caution">
    <text evidence="1">The sequence shown here is derived from an EMBL/GenBank/DDBJ whole genome shotgun (WGS) entry which is preliminary data.</text>
</comment>
<evidence type="ECO:0000313" key="1">
    <source>
        <dbReference type="EMBL" id="MDF0752956.1"/>
    </source>
</evidence>
<keyword evidence="2" id="KW-1185">Reference proteome</keyword>
<evidence type="ECO:0008006" key="3">
    <source>
        <dbReference type="Google" id="ProtNLM"/>
    </source>
</evidence>
<feature type="non-terminal residue" evidence="1">
    <location>
        <position position="1"/>
    </location>
</feature>
<accession>A0ABT5YGY5</accession>
<sequence>REPLRYSGRTAMRANISVHEPRTPQDPDTAFAFSMEGYSGSVEPRQQVPFAWSPGWNSPQAWNKFQDEVGGHIRAGDPGTRLIESTG</sequence>
<reference evidence="1" key="1">
    <citation type="submission" date="2022-07" db="EMBL/GenBank/DDBJ databases">
        <title>Marinobacter iranensis a new bacterium isolate from a hipersaline lake in Iran.</title>
        <authorList>
            <person name="Mohammad A.M.A."/>
            <person name="Cristina S.-P."/>
            <person name="Antonio V."/>
        </authorList>
    </citation>
    <scope>NUCLEOTIDE SEQUENCE</scope>
    <source>
        <strain evidence="1">71-i</strain>
    </source>
</reference>
<dbReference type="Proteomes" id="UP001143391">
    <property type="component" value="Unassembled WGS sequence"/>
</dbReference>
<organism evidence="1 2">
    <name type="scientific">Marinobacter iranensis</name>
    <dbReference type="NCBI Taxonomy" id="2962607"/>
    <lineage>
        <taxon>Bacteria</taxon>
        <taxon>Pseudomonadati</taxon>
        <taxon>Pseudomonadota</taxon>
        <taxon>Gammaproteobacteria</taxon>
        <taxon>Pseudomonadales</taxon>
        <taxon>Marinobacteraceae</taxon>
        <taxon>Marinobacter</taxon>
    </lineage>
</organism>
<proteinExistence type="predicted"/>
<feature type="non-terminal residue" evidence="1">
    <location>
        <position position="87"/>
    </location>
</feature>
<dbReference type="RefSeq" id="WP_275710713.1">
    <property type="nucleotide sequence ID" value="NZ_JANCMW010000258.1"/>
</dbReference>
<dbReference type="EMBL" id="JANCMW010000258">
    <property type="protein sequence ID" value="MDF0752956.1"/>
    <property type="molecule type" value="Genomic_DNA"/>
</dbReference>
<evidence type="ECO:0000313" key="2">
    <source>
        <dbReference type="Proteomes" id="UP001143391"/>
    </source>
</evidence>
<protein>
    <recommendedName>
        <fullName evidence="3">NADH-quinone oxidoreductase subunit G</fullName>
    </recommendedName>
</protein>
<name>A0ABT5YGY5_9GAMM</name>